<dbReference type="InterPro" id="IPR005467">
    <property type="entry name" value="His_kinase_dom"/>
</dbReference>
<proteinExistence type="predicted"/>
<dbReference type="PROSITE" id="PS50851">
    <property type="entry name" value="CHEW"/>
    <property type="match status" value="1"/>
</dbReference>
<feature type="domain" description="Response regulatory" evidence="11">
    <location>
        <begin position="722"/>
        <end position="838"/>
    </location>
</feature>
<dbReference type="RefSeq" id="WP_246595196.1">
    <property type="nucleotide sequence ID" value="NZ_BAABEA010000008.1"/>
</dbReference>
<feature type="compositionally biased region" description="Basic and acidic residues" evidence="9">
    <location>
        <begin position="252"/>
        <end position="274"/>
    </location>
</feature>
<dbReference type="InterPro" id="IPR008207">
    <property type="entry name" value="Sig_transdc_His_kin_Hpt_dom"/>
</dbReference>
<dbReference type="PANTHER" id="PTHR43395:SF1">
    <property type="entry name" value="CHEMOTAXIS PROTEIN CHEA"/>
    <property type="match status" value="1"/>
</dbReference>
<evidence type="ECO:0000256" key="3">
    <source>
        <dbReference type="ARBA" id="ARBA00022553"/>
    </source>
</evidence>
<evidence type="ECO:0000256" key="4">
    <source>
        <dbReference type="ARBA" id="ARBA00022679"/>
    </source>
</evidence>
<feature type="modified residue" description="4-aspartylphosphate" evidence="8">
    <location>
        <position position="771"/>
    </location>
</feature>
<dbReference type="SMART" id="SM00260">
    <property type="entry name" value="CheW"/>
    <property type="match status" value="1"/>
</dbReference>
<feature type="domain" description="HPt" evidence="13">
    <location>
        <begin position="1"/>
        <end position="105"/>
    </location>
</feature>
<gene>
    <name evidence="14" type="ORF">Aau02nite_33310</name>
</gene>
<evidence type="ECO:0000256" key="6">
    <source>
        <dbReference type="ARBA" id="ARBA00023012"/>
    </source>
</evidence>
<dbReference type="Pfam" id="PF01584">
    <property type="entry name" value="CheW"/>
    <property type="match status" value="1"/>
</dbReference>
<name>A0A919VJX3_9ACTN</name>
<dbReference type="PRINTS" id="PR00344">
    <property type="entry name" value="BCTRLSENSOR"/>
</dbReference>
<dbReference type="Pfam" id="PF01627">
    <property type="entry name" value="Hpt"/>
    <property type="match status" value="1"/>
</dbReference>
<dbReference type="CDD" id="cd00088">
    <property type="entry name" value="HPT"/>
    <property type="match status" value="1"/>
</dbReference>
<dbReference type="PANTHER" id="PTHR43395">
    <property type="entry name" value="SENSOR HISTIDINE KINASE CHEA"/>
    <property type="match status" value="1"/>
</dbReference>
<dbReference type="InterPro" id="IPR036890">
    <property type="entry name" value="HATPase_C_sf"/>
</dbReference>
<evidence type="ECO:0000259" key="12">
    <source>
        <dbReference type="PROSITE" id="PS50851"/>
    </source>
</evidence>
<feature type="compositionally biased region" description="Basic and acidic residues" evidence="9">
    <location>
        <begin position="132"/>
        <end position="147"/>
    </location>
</feature>
<dbReference type="Gene3D" id="3.30.565.10">
    <property type="entry name" value="Histidine kinase-like ATPase, C-terminal domain"/>
    <property type="match status" value="1"/>
</dbReference>
<keyword evidence="5" id="KW-0418">Kinase</keyword>
<reference evidence="14" key="1">
    <citation type="submission" date="2021-03" db="EMBL/GenBank/DDBJ databases">
        <title>Whole genome shotgun sequence of Actinoplanes auranticolor NBRC 12245.</title>
        <authorList>
            <person name="Komaki H."/>
            <person name="Tamura T."/>
        </authorList>
    </citation>
    <scope>NUCLEOTIDE SEQUENCE</scope>
    <source>
        <strain evidence="14">NBRC 12245</strain>
    </source>
</reference>
<dbReference type="SUPFAM" id="SSF50341">
    <property type="entry name" value="CheW-like"/>
    <property type="match status" value="1"/>
</dbReference>
<comment type="caution">
    <text evidence="14">The sequence shown here is derived from an EMBL/GenBank/DDBJ whole genome shotgun (WGS) entry which is preliminary data.</text>
</comment>
<dbReference type="EC" id="2.7.13.3" evidence="2"/>
<dbReference type="InterPro" id="IPR036061">
    <property type="entry name" value="CheW-like_dom_sf"/>
</dbReference>
<dbReference type="InterPro" id="IPR036641">
    <property type="entry name" value="HPT_dom_sf"/>
</dbReference>
<evidence type="ECO:0000259" key="13">
    <source>
        <dbReference type="PROSITE" id="PS50894"/>
    </source>
</evidence>
<feature type="region of interest" description="Disordered" evidence="9">
    <location>
        <begin position="99"/>
        <end position="290"/>
    </location>
</feature>
<dbReference type="Pfam" id="PF00072">
    <property type="entry name" value="Response_reg"/>
    <property type="match status" value="1"/>
</dbReference>
<dbReference type="SUPFAM" id="SSF52172">
    <property type="entry name" value="CheY-like"/>
    <property type="match status" value="1"/>
</dbReference>
<protein>
    <recommendedName>
        <fullName evidence="2">histidine kinase</fullName>
        <ecNumber evidence="2">2.7.13.3</ecNumber>
    </recommendedName>
</protein>
<evidence type="ECO:0000259" key="11">
    <source>
        <dbReference type="PROSITE" id="PS50110"/>
    </source>
</evidence>
<keyword evidence="6" id="KW-0902">Two-component regulatory system</keyword>
<feature type="compositionally biased region" description="Basic and acidic residues" evidence="9">
    <location>
        <begin position="99"/>
        <end position="110"/>
    </location>
</feature>
<keyword evidence="4" id="KW-0808">Transferase</keyword>
<evidence type="ECO:0000256" key="1">
    <source>
        <dbReference type="ARBA" id="ARBA00000085"/>
    </source>
</evidence>
<dbReference type="SMART" id="SM00448">
    <property type="entry name" value="REC"/>
    <property type="match status" value="1"/>
</dbReference>
<evidence type="ECO:0000313" key="15">
    <source>
        <dbReference type="Proteomes" id="UP000681340"/>
    </source>
</evidence>
<dbReference type="Gene3D" id="1.20.120.160">
    <property type="entry name" value="HPT domain"/>
    <property type="match status" value="1"/>
</dbReference>
<feature type="compositionally biased region" description="Gly residues" evidence="9">
    <location>
        <begin position="152"/>
        <end position="164"/>
    </location>
</feature>
<evidence type="ECO:0000256" key="8">
    <source>
        <dbReference type="PROSITE-ProRule" id="PRU00169"/>
    </source>
</evidence>
<dbReference type="SMART" id="SM00073">
    <property type="entry name" value="HPT"/>
    <property type="match status" value="1"/>
</dbReference>
<dbReference type="Gene3D" id="3.40.50.2300">
    <property type="match status" value="1"/>
</dbReference>
<dbReference type="EMBL" id="BOQL01000026">
    <property type="protein sequence ID" value="GIM68803.1"/>
    <property type="molecule type" value="Genomic_DNA"/>
</dbReference>
<dbReference type="SUPFAM" id="SSF55874">
    <property type="entry name" value="ATPase domain of HSP90 chaperone/DNA topoisomerase II/histidine kinase"/>
    <property type="match status" value="1"/>
</dbReference>
<dbReference type="InterPro" id="IPR001789">
    <property type="entry name" value="Sig_transdc_resp-reg_receiver"/>
</dbReference>
<keyword evidence="15" id="KW-1185">Reference proteome</keyword>
<dbReference type="InterPro" id="IPR011006">
    <property type="entry name" value="CheY-like_superfamily"/>
</dbReference>
<evidence type="ECO:0000259" key="10">
    <source>
        <dbReference type="PROSITE" id="PS50109"/>
    </source>
</evidence>
<dbReference type="PROSITE" id="PS50110">
    <property type="entry name" value="RESPONSE_REGULATORY"/>
    <property type="match status" value="1"/>
</dbReference>
<dbReference type="PROSITE" id="PS50109">
    <property type="entry name" value="HIS_KIN"/>
    <property type="match status" value="1"/>
</dbReference>
<dbReference type="Pfam" id="PF02518">
    <property type="entry name" value="HATPase_c"/>
    <property type="match status" value="1"/>
</dbReference>
<dbReference type="GO" id="GO:0000160">
    <property type="term" value="P:phosphorelay signal transduction system"/>
    <property type="evidence" value="ECO:0007669"/>
    <property type="project" value="UniProtKB-KW"/>
</dbReference>
<evidence type="ECO:0000256" key="2">
    <source>
        <dbReference type="ARBA" id="ARBA00012438"/>
    </source>
</evidence>
<dbReference type="SMART" id="SM00387">
    <property type="entry name" value="HATPase_c"/>
    <property type="match status" value="1"/>
</dbReference>
<evidence type="ECO:0000313" key="14">
    <source>
        <dbReference type="EMBL" id="GIM68803.1"/>
    </source>
</evidence>
<dbReference type="PROSITE" id="PS50894">
    <property type="entry name" value="HPT"/>
    <property type="match status" value="1"/>
</dbReference>
<accession>A0A919VJX3</accession>
<keyword evidence="3 8" id="KW-0597">Phosphoprotein</keyword>
<feature type="domain" description="Histidine kinase" evidence="10">
    <location>
        <begin position="361"/>
        <end position="569"/>
    </location>
</feature>
<dbReference type="FunFam" id="3.30.565.10:FF:000016">
    <property type="entry name" value="Chemotaxis protein CheA, putative"/>
    <property type="match status" value="1"/>
</dbReference>
<dbReference type="Proteomes" id="UP000681340">
    <property type="component" value="Unassembled WGS sequence"/>
</dbReference>
<dbReference type="InterPro" id="IPR051315">
    <property type="entry name" value="Bact_Chemotaxis_CheA"/>
</dbReference>
<dbReference type="InterPro" id="IPR004358">
    <property type="entry name" value="Sig_transdc_His_kin-like_C"/>
</dbReference>
<dbReference type="Gene3D" id="2.30.30.40">
    <property type="entry name" value="SH3 Domains"/>
    <property type="match status" value="1"/>
</dbReference>
<feature type="modified residue" description="Phosphohistidine" evidence="7">
    <location>
        <position position="44"/>
    </location>
</feature>
<evidence type="ECO:0000256" key="9">
    <source>
        <dbReference type="SAM" id="MobiDB-lite"/>
    </source>
</evidence>
<evidence type="ECO:0000256" key="5">
    <source>
        <dbReference type="ARBA" id="ARBA00022777"/>
    </source>
</evidence>
<dbReference type="GO" id="GO:0004673">
    <property type="term" value="F:protein histidine kinase activity"/>
    <property type="evidence" value="ECO:0007669"/>
    <property type="project" value="UniProtKB-EC"/>
</dbReference>
<dbReference type="AlphaFoldDB" id="A0A919VJX3"/>
<comment type="catalytic activity">
    <reaction evidence="1">
        <text>ATP + protein L-histidine = ADP + protein N-phospho-L-histidine.</text>
        <dbReference type="EC" id="2.7.13.3"/>
    </reaction>
</comment>
<sequence>MSQDPLRYFRVEARELVDQISAGVLDLDQQPGPDLVARLLRFAHTLKGAARVVRQQEIADRAHAFEEVLVPHRSGGEPLPADEMRELLRLNDEIEERVAALEPQRPKPDPPPRFPPGMTPGGASPSPGLRAPGDRGPEPGRAAERGVEAGTEAGGGPPAGGAVPGNGRHDSGTRTGSARQHRDESSRPSGQQDGGELRTEHQPAEGPAPRIDGGRTVAGRPEADRSTPATGRPRDSNGPGSEPAATPPVPVDKPDHRDREAGNDPGHAKSEEAAKTPSHPDAAPAARGSTADVDELLDAVGEAHARFAPLRTGGHALDQLTRSAEALADQLRVGRTAAHTDAARVVAARLAADLGALGRRITDTVEQVERELDEVRGRAERLRLVSASSIFTGLHRAVRDAADAQGKRVRFEGRGGELRLDPQVLALANNALLHVVRNSVAHGIEPDRDRLAAGKPVEGRVIVEVERRGRYVAFRCTDDGRGFDLAAVRRTAEARGLLMRGGTPPDEQTLVELVLRGGISTSPTVTEVAGRGIGLDVARDVADQLGGDVSVRTEAGRGAVVELVLPLALMSMHGLILEAAGTVATVPLDSVRTCVRLLPEQAAAAAVTGKMAHDGEAVPFLPLARALYAGTTVPDGGGPTVAVIVGTEERAVAVGVDRLAGTSTLVVRPLPDLAPAASVIGGVSMDLDGNPRLVLDAQGLIAETYRLGGGGAAPAEPARRLPILVVDDSLTTRMLERSILESAGYEVDLAASGEEGLDMARSRQYGLYLTDIDMPGIDGFTFVAETRADPELSGVPAILVSSRASAEDRQRGVAVGASAYVVKGEFNQEELLAHIRRLVPA</sequence>
<evidence type="ECO:0000256" key="7">
    <source>
        <dbReference type="PROSITE-ProRule" id="PRU00110"/>
    </source>
</evidence>
<feature type="domain" description="CheW-like" evidence="12">
    <location>
        <begin position="571"/>
        <end position="706"/>
    </location>
</feature>
<dbReference type="SUPFAM" id="SSF47226">
    <property type="entry name" value="Histidine-containing phosphotransfer domain, HPT domain"/>
    <property type="match status" value="1"/>
</dbReference>
<dbReference type="InterPro" id="IPR003594">
    <property type="entry name" value="HATPase_dom"/>
</dbReference>
<dbReference type="InterPro" id="IPR002545">
    <property type="entry name" value="CheW-lke_dom"/>
</dbReference>
<dbReference type="GO" id="GO:0006935">
    <property type="term" value="P:chemotaxis"/>
    <property type="evidence" value="ECO:0007669"/>
    <property type="project" value="InterPro"/>
</dbReference>
<organism evidence="14 15">
    <name type="scientific">Actinoplanes auranticolor</name>
    <dbReference type="NCBI Taxonomy" id="47988"/>
    <lineage>
        <taxon>Bacteria</taxon>
        <taxon>Bacillati</taxon>
        <taxon>Actinomycetota</taxon>
        <taxon>Actinomycetes</taxon>
        <taxon>Micromonosporales</taxon>
        <taxon>Micromonosporaceae</taxon>
        <taxon>Actinoplanes</taxon>
    </lineage>
</organism>